<keyword evidence="1" id="KW-0472">Membrane</keyword>
<sequence>MNLLRFRRNDGPEYELLPMELPVFSSFKRPSVTRPCAVLFAMMVVASLALNFFFIFTPPSPLPFVAPEPEPENTKDLRPNPVDRYQALHQFPVIDQSWPHPELYKDEHAVVTVLTDNAFAPAVATLGHSLRKVNTTARLIMLYLPEYVSETSICIATASGWVPMEVPRIAPPDGANGHFAETFTKLHLWRLDRKGIKSLVYLDADTLVRRNFDELFSLPFNFAAVPDIYLDDRGFTLGFNAGIMFLRPLTAVYDDMVAKIYTADYPRWEADQAFLNIYFGNEVLRLPYAYNGNLAIKWRASKLWKETTFDRRIIHYTLTKPFVGDNYSPISLDAMEAHVMEVAENAWEGAFRREMYIWREMFTDMRQEYGQQLDLCLHKTRSPWVL</sequence>
<evidence type="ECO:0008006" key="4">
    <source>
        <dbReference type="Google" id="ProtNLM"/>
    </source>
</evidence>
<evidence type="ECO:0000313" key="2">
    <source>
        <dbReference type="EMBL" id="KAK7681847.1"/>
    </source>
</evidence>
<proteinExistence type="predicted"/>
<dbReference type="InterPro" id="IPR002495">
    <property type="entry name" value="Glyco_trans_8"/>
</dbReference>
<evidence type="ECO:0000256" key="1">
    <source>
        <dbReference type="SAM" id="Phobius"/>
    </source>
</evidence>
<dbReference type="SUPFAM" id="SSF53448">
    <property type="entry name" value="Nucleotide-diphospho-sugar transferases"/>
    <property type="match status" value="1"/>
</dbReference>
<feature type="transmembrane region" description="Helical" evidence="1">
    <location>
        <begin position="36"/>
        <end position="56"/>
    </location>
</feature>
<name>A0AAW0FNY1_9APHY</name>
<evidence type="ECO:0000313" key="3">
    <source>
        <dbReference type="Proteomes" id="UP001385951"/>
    </source>
</evidence>
<keyword evidence="1" id="KW-0812">Transmembrane</keyword>
<keyword evidence="1" id="KW-1133">Transmembrane helix</keyword>
<organism evidence="2 3">
    <name type="scientific">Cerrena zonata</name>
    <dbReference type="NCBI Taxonomy" id="2478898"/>
    <lineage>
        <taxon>Eukaryota</taxon>
        <taxon>Fungi</taxon>
        <taxon>Dikarya</taxon>
        <taxon>Basidiomycota</taxon>
        <taxon>Agaricomycotina</taxon>
        <taxon>Agaricomycetes</taxon>
        <taxon>Polyporales</taxon>
        <taxon>Cerrenaceae</taxon>
        <taxon>Cerrena</taxon>
    </lineage>
</organism>
<dbReference type="InterPro" id="IPR029044">
    <property type="entry name" value="Nucleotide-diphossugar_trans"/>
</dbReference>
<dbReference type="EMBL" id="JASBNA010000039">
    <property type="protein sequence ID" value="KAK7681847.1"/>
    <property type="molecule type" value="Genomic_DNA"/>
</dbReference>
<dbReference type="Pfam" id="PF01501">
    <property type="entry name" value="Glyco_transf_8"/>
    <property type="match status" value="1"/>
</dbReference>
<dbReference type="PANTHER" id="PTHR11183">
    <property type="entry name" value="GLYCOGENIN SUBFAMILY MEMBER"/>
    <property type="match status" value="1"/>
</dbReference>
<keyword evidence="3" id="KW-1185">Reference proteome</keyword>
<dbReference type="InterPro" id="IPR050587">
    <property type="entry name" value="GNT1/Glycosyltrans_8"/>
</dbReference>
<dbReference type="GO" id="GO:0016757">
    <property type="term" value="F:glycosyltransferase activity"/>
    <property type="evidence" value="ECO:0007669"/>
    <property type="project" value="InterPro"/>
</dbReference>
<gene>
    <name evidence="2" type="ORF">QCA50_015194</name>
</gene>
<reference evidence="2 3" key="1">
    <citation type="submission" date="2022-09" db="EMBL/GenBank/DDBJ databases">
        <authorList>
            <person name="Palmer J.M."/>
        </authorList>
    </citation>
    <scope>NUCLEOTIDE SEQUENCE [LARGE SCALE GENOMIC DNA]</scope>
    <source>
        <strain evidence="2 3">DSM 7382</strain>
    </source>
</reference>
<accession>A0AAW0FNY1</accession>
<comment type="caution">
    <text evidence="2">The sequence shown here is derived from an EMBL/GenBank/DDBJ whole genome shotgun (WGS) entry which is preliminary data.</text>
</comment>
<dbReference type="Proteomes" id="UP001385951">
    <property type="component" value="Unassembled WGS sequence"/>
</dbReference>
<protein>
    <recommendedName>
        <fullName evidence="4">Nucleotide-diphospho-sugar transferase</fullName>
    </recommendedName>
</protein>
<dbReference type="AlphaFoldDB" id="A0AAW0FNY1"/>
<dbReference type="Gene3D" id="3.90.550.10">
    <property type="entry name" value="Spore Coat Polysaccharide Biosynthesis Protein SpsA, Chain A"/>
    <property type="match status" value="1"/>
</dbReference>